<evidence type="ECO:0000256" key="5">
    <source>
        <dbReference type="ARBA" id="ARBA00022989"/>
    </source>
</evidence>
<evidence type="ECO:0000256" key="6">
    <source>
        <dbReference type="ARBA" id="ARBA00023136"/>
    </source>
</evidence>
<feature type="transmembrane region" description="Helical" evidence="7">
    <location>
        <begin position="51"/>
        <end position="72"/>
    </location>
</feature>
<comment type="similarity">
    <text evidence="2 7">Belongs to the DLT1 family.</text>
</comment>
<sequence length="250" mass="28464">MLSSRKVLRIFWNISYAILVILTIIATGLSCVALLAQAVRHSPTQSWTRNFNALVIGSSYAIVLAISLLFCVNRRLAVRMRLARISKAYTLIRRGDVPNTVHEYIAQEYMRTCLVSHESLPTDVFHPGWGRPGTKYEGVRFRRTLLDTIPEIDALAHMVMPAHPTLKPHARMLHHFRFILPLLNTEDEEFTPLHYYDSAIQLARNSAEEPTEQEFLLGMQAVEEIRKSLNDCRLEALESSVTDFDESIGS</sequence>
<keyword evidence="6 7" id="KW-0472">Membrane</keyword>
<accession>A0AAD6XAB5</accession>
<dbReference type="PROSITE" id="PS51257">
    <property type="entry name" value="PROKAR_LIPOPROTEIN"/>
    <property type="match status" value="1"/>
</dbReference>
<dbReference type="PANTHER" id="PTHR40021">
    <property type="entry name" value="DEFECT AT LOW TEMPERATURE PROTEIN 1"/>
    <property type="match status" value="1"/>
</dbReference>
<evidence type="ECO:0000313" key="9">
    <source>
        <dbReference type="Proteomes" id="UP001218188"/>
    </source>
</evidence>
<dbReference type="GO" id="GO:0016020">
    <property type="term" value="C:membrane"/>
    <property type="evidence" value="ECO:0007669"/>
    <property type="project" value="UniProtKB-SubCell"/>
</dbReference>
<gene>
    <name evidence="7" type="primary">DLT1</name>
    <name evidence="8" type="ORF">C8F04DRAFT_80815</name>
</gene>
<evidence type="ECO:0000313" key="8">
    <source>
        <dbReference type="EMBL" id="KAJ7042532.1"/>
    </source>
</evidence>
<organism evidence="8 9">
    <name type="scientific">Mycena alexandri</name>
    <dbReference type="NCBI Taxonomy" id="1745969"/>
    <lineage>
        <taxon>Eukaryota</taxon>
        <taxon>Fungi</taxon>
        <taxon>Dikarya</taxon>
        <taxon>Basidiomycota</taxon>
        <taxon>Agaricomycotina</taxon>
        <taxon>Agaricomycetes</taxon>
        <taxon>Agaricomycetidae</taxon>
        <taxon>Agaricales</taxon>
        <taxon>Marasmiineae</taxon>
        <taxon>Mycenaceae</taxon>
        <taxon>Mycena</taxon>
    </lineage>
</organism>
<evidence type="ECO:0000256" key="3">
    <source>
        <dbReference type="ARBA" id="ARBA00021353"/>
    </source>
</evidence>
<proteinExistence type="inferred from homology"/>
<dbReference type="PANTHER" id="PTHR40021:SF1">
    <property type="entry name" value="DEFECT AT LOW TEMPERATURE PROTEIN 1"/>
    <property type="match status" value="1"/>
</dbReference>
<comment type="caution">
    <text evidence="8">The sequence shown here is derived from an EMBL/GenBank/DDBJ whole genome shotgun (WGS) entry which is preliminary data.</text>
</comment>
<dbReference type="Proteomes" id="UP001218188">
    <property type="component" value="Unassembled WGS sequence"/>
</dbReference>
<comment type="subcellular location">
    <subcellularLocation>
        <location evidence="7">Membrane</location>
        <topology evidence="7">Multi-pass membrane protein</topology>
    </subcellularLocation>
</comment>
<keyword evidence="9" id="KW-1185">Reference proteome</keyword>
<evidence type="ECO:0000256" key="2">
    <source>
        <dbReference type="ARBA" id="ARBA00005550"/>
    </source>
</evidence>
<protein>
    <recommendedName>
        <fullName evidence="3 7">Defect at low temperature protein 1</fullName>
    </recommendedName>
</protein>
<reference evidence="8" key="1">
    <citation type="submission" date="2023-03" db="EMBL/GenBank/DDBJ databases">
        <title>Massive genome expansion in bonnet fungi (Mycena s.s.) driven by repeated elements and novel gene families across ecological guilds.</title>
        <authorList>
            <consortium name="Lawrence Berkeley National Laboratory"/>
            <person name="Harder C.B."/>
            <person name="Miyauchi S."/>
            <person name="Viragh M."/>
            <person name="Kuo A."/>
            <person name="Thoen E."/>
            <person name="Andreopoulos B."/>
            <person name="Lu D."/>
            <person name="Skrede I."/>
            <person name="Drula E."/>
            <person name="Henrissat B."/>
            <person name="Morin E."/>
            <person name="Kohler A."/>
            <person name="Barry K."/>
            <person name="LaButti K."/>
            <person name="Morin E."/>
            <person name="Salamov A."/>
            <person name="Lipzen A."/>
            <person name="Mereny Z."/>
            <person name="Hegedus B."/>
            <person name="Baldrian P."/>
            <person name="Stursova M."/>
            <person name="Weitz H."/>
            <person name="Taylor A."/>
            <person name="Grigoriev I.V."/>
            <person name="Nagy L.G."/>
            <person name="Martin F."/>
            <person name="Kauserud H."/>
        </authorList>
    </citation>
    <scope>NUCLEOTIDE SEQUENCE</scope>
    <source>
        <strain evidence="8">CBHHK200</strain>
    </source>
</reference>
<keyword evidence="4 7" id="KW-0812">Transmembrane</keyword>
<evidence type="ECO:0000256" key="1">
    <source>
        <dbReference type="ARBA" id="ARBA00002489"/>
    </source>
</evidence>
<name>A0AAD6XAB5_9AGAR</name>
<dbReference type="EMBL" id="JARJCM010000012">
    <property type="protein sequence ID" value="KAJ7042532.1"/>
    <property type="molecule type" value="Genomic_DNA"/>
</dbReference>
<comment type="function">
    <text evidence="1 7">Required for growth under high-pressure and low-temperature conditions.</text>
</comment>
<keyword evidence="5 7" id="KW-1133">Transmembrane helix</keyword>
<evidence type="ECO:0000256" key="4">
    <source>
        <dbReference type="ARBA" id="ARBA00022692"/>
    </source>
</evidence>
<evidence type="ECO:0000256" key="7">
    <source>
        <dbReference type="RuleBase" id="RU367100"/>
    </source>
</evidence>
<dbReference type="InterPro" id="IPR038869">
    <property type="entry name" value="DLT1"/>
</dbReference>
<feature type="transmembrane region" description="Helical" evidence="7">
    <location>
        <begin position="12"/>
        <end position="39"/>
    </location>
</feature>
<dbReference type="AlphaFoldDB" id="A0AAD6XAB5"/>